<comment type="similarity">
    <text evidence="5">Belongs to the EXORDIUM family.</text>
</comment>
<dbReference type="OrthoDB" id="1710777at2759"/>
<evidence type="ECO:0000256" key="2">
    <source>
        <dbReference type="ARBA" id="ARBA00022523"/>
    </source>
</evidence>
<comment type="subcellular location">
    <subcellularLocation>
        <location evidence="1">Secreted</location>
        <location evidence="1">Extracellular space</location>
        <location evidence="1">Apoplast</location>
    </subcellularLocation>
</comment>
<organism evidence="6 7">
    <name type="scientific">Ananas comosus</name>
    <name type="common">Pineapple</name>
    <name type="synonym">Ananas ananas</name>
    <dbReference type="NCBI Taxonomy" id="4615"/>
    <lineage>
        <taxon>Eukaryota</taxon>
        <taxon>Viridiplantae</taxon>
        <taxon>Streptophyta</taxon>
        <taxon>Embryophyta</taxon>
        <taxon>Tracheophyta</taxon>
        <taxon>Spermatophyta</taxon>
        <taxon>Magnoliopsida</taxon>
        <taxon>Liliopsida</taxon>
        <taxon>Poales</taxon>
        <taxon>Bromeliaceae</taxon>
        <taxon>Bromelioideae</taxon>
        <taxon>Ananas</taxon>
    </lineage>
</organism>
<dbReference type="PANTHER" id="PTHR31279">
    <property type="entry name" value="PROTEIN EXORDIUM-LIKE 5"/>
    <property type="match status" value="1"/>
</dbReference>
<name>A0A6P5GT96_ANACO</name>
<dbReference type="RefSeq" id="XP_020108695.1">
    <property type="nucleotide sequence ID" value="XM_020253106.1"/>
</dbReference>
<dbReference type="PANTHER" id="PTHR31279:SF7">
    <property type="entry name" value="PROTEIN EXORDIUM-LIKE 3"/>
    <property type="match status" value="1"/>
</dbReference>
<evidence type="ECO:0000313" key="7">
    <source>
        <dbReference type="RefSeq" id="XP_020108695.1"/>
    </source>
</evidence>
<dbReference type="Pfam" id="PF04674">
    <property type="entry name" value="Phi_1"/>
    <property type="match status" value="1"/>
</dbReference>
<keyword evidence="6" id="KW-1185">Reference proteome</keyword>
<evidence type="ECO:0000256" key="4">
    <source>
        <dbReference type="ARBA" id="ARBA00022729"/>
    </source>
</evidence>
<dbReference type="AlphaFoldDB" id="A0A6P5GT96"/>
<reference evidence="7" key="2">
    <citation type="submission" date="2025-08" db="UniProtKB">
        <authorList>
            <consortium name="RefSeq"/>
        </authorList>
    </citation>
    <scope>IDENTIFICATION</scope>
    <source>
        <tissue evidence="7">Leaf</tissue>
    </source>
</reference>
<reference evidence="6" key="1">
    <citation type="journal article" date="2015" name="Nat. Genet.">
        <title>The pineapple genome and the evolution of CAM photosynthesis.</title>
        <authorList>
            <person name="Ming R."/>
            <person name="VanBuren R."/>
            <person name="Wai C.M."/>
            <person name="Tang H."/>
            <person name="Schatz M.C."/>
            <person name="Bowers J.E."/>
            <person name="Lyons E."/>
            <person name="Wang M.L."/>
            <person name="Chen J."/>
            <person name="Biggers E."/>
            <person name="Zhang J."/>
            <person name="Huang L."/>
            <person name="Zhang L."/>
            <person name="Miao W."/>
            <person name="Zhang J."/>
            <person name="Ye Z."/>
            <person name="Miao C."/>
            <person name="Lin Z."/>
            <person name="Wang H."/>
            <person name="Zhou H."/>
            <person name="Yim W.C."/>
            <person name="Priest H.D."/>
            <person name="Zheng C."/>
            <person name="Woodhouse M."/>
            <person name="Edger P.P."/>
            <person name="Guyot R."/>
            <person name="Guo H.B."/>
            <person name="Guo H."/>
            <person name="Zheng G."/>
            <person name="Singh R."/>
            <person name="Sharma A."/>
            <person name="Min X."/>
            <person name="Zheng Y."/>
            <person name="Lee H."/>
            <person name="Gurtowski J."/>
            <person name="Sedlazeck F.J."/>
            <person name="Harkess A."/>
            <person name="McKain M.R."/>
            <person name="Liao Z."/>
            <person name="Fang J."/>
            <person name="Liu J."/>
            <person name="Zhang X."/>
            <person name="Zhang Q."/>
            <person name="Hu W."/>
            <person name="Qin Y."/>
            <person name="Wang K."/>
            <person name="Chen L.Y."/>
            <person name="Shirley N."/>
            <person name="Lin Y.R."/>
            <person name="Liu L.Y."/>
            <person name="Hernandez A.G."/>
            <person name="Wright C.L."/>
            <person name="Bulone V."/>
            <person name="Tuskan G.A."/>
            <person name="Heath K."/>
            <person name="Zee F."/>
            <person name="Moore P.H."/>
            <person name="Sunkar R."/>
            <person name="Leebens-Mack J.H."/>
            <person name="Mockler T."/>
            <person name="Bennetzen J.L."/>
            <person name="Freeling M."/>
            <person name="Sankoff D."/>
            <person name="Paterson A.H."/>
            <person name="Zhu X."/>
            <person name="Yang X."/>
            <person name="Smith J.A."/>
            <person name="Cushman J.C."/>
            <person name="Paull R.E."/>
            <person name="Yu Q."/>
        </authorList>
    </citation>
    <scope>NUCLEOTIDE SEQUENCE [LARGE SCALE GENOMIC DNA]</scope>
    <source>
        <strain evidence="6">cv. F153</strain>
    </source>
</reference>
<dbReference type="GeneID" id="109724320"/>
<protein>
    <submittedName>
        <fullName evidence="7">Protein EXORDIUM-like 3</fullName>
    </submittedName>
</protein>
<accession>A0A6P5GT96</accession>
<dbReference type="GO" id="GO:0048046">
    <property type="term" value="C:apoplast"/>
    <property type="evidence" value="ECO:0007669"/>
    <property type="project" value="UniProtKB-SubCell"/>
</dbReference>
<evidence type="ECO:0000256" key="1">
    <source>
        <dbReference type="ARBA" id="ARBA00004271"/>
    </source>
</evidence>
<dbReference type="InterPro" id="IPR006766">
    <property type="entry name" value="EXORDIUM-like"/>
</dbReference>
<gene>
    <name evidence="7" type="primary">LOC109724320</name>
</gene>
<dbReference type="Proteomes" id="UP000515123">
    <property type="component" value="Linkage group 18"/>
</dbReference>
<sequence>MVSVVAHELAEMASNPLVNAWYAGGDPCFPTEIADLCEGIDQRSGAAYNVNGVGGRRFLVEWIWNPVLNYYSGPNALDE</sequence>
<keyword evidence="4" id="KW-0732">Signal</keyword>
<keyword evidence="2" id="KW-0052">Apoplast</keyword>
<evidence type="ECO:0000256" key="3">
    <source>
        <dbReference type="ARBA" id="ARBA00022525"/>
    </source>
</evidence>
<evidence type="ECO:0000256" key="5">
    <source>
        <dbReference type="ARBA" id="ARBA00023591"/>
    </source>
</evidence>
<evidence type="ECO:0000313" key="6">
    <source>
        <dbReference type="Proteomes" id="UP000515123"/>
    </source>
</evidence>
<keyword evidence="3" id="KW-0964">Secreted</keyword>
<proteinExistence type="inferred from homology"/>